<evidence type="ECO:0000256" key="9">
    <source>
        <dbReference type="SAM" id="Phobius"/>
    </source>
</evidence>
<dbReference type="InterPro" id="IPR018247">
    <property type="entry name" value="EF_Hand_1_Ca_BS"/>
</dbReference>
<reference evidence="11 12" key="1">
    <citation type="submission" date="2018-05" db="EMBL/GenBank/DDBJ databases">
        <title>Draft genome sequence of Scytalidium lignicola DSM 105466, a ubiquitous saprotrophic fungus.</title>
        <authorList>
            <person name="Buettner E."/>
            <person name="Gebauer A.M."/>
            <person name="Hofrichter M."/>
            <person name="Liers C."/>
            <person name="Kellner H."/>
        </authorList>
    </citation>
    <scope>NUCLEOTIDE SEQUENCE [LARGE SCALE GENOMIC DNA]</scope>
    <source>
        <strain evidence="11 12">DSM 105466</strain>
    </source>
</reference>
<accession>A0A3E2HHK2</accession>
<evidence type="ECO:0000256" key="1">
    <source>
        <dbReference type="ARBA" id="ARBA00004137"/>
    </source>
</evidence>
<dbReference type="PROSITE" id="PS00018">
    <property type="entry name" value="EF_HAND_1"/>
    <property type="match status" value="1"/>
</dbReference>
<dbReference type="Pfam" id="PF22366">
    <property type="entry name" value="NDH2_C"/>
    <property type="match status" value="1"/>
</dbReference>
<dbReference type="AlphaFoldDB" id="A0A3E2HHK2"/>
<dbReference type="OMA" id="HVDVLTN"/>
<dbReference type="GO" id="GO:0003954">
    <property type="term" value="F:NADH dehydrogenase activity"/>
    <property type="evidence" value="ECO:0007669"/>
    <property type="project" value="InterPro"/>
</dbReference>
<dbReference type="GO" id="GO:0005509">
    <property type="term" value="F:calcium ion binding"/>
    <property type="evidence" value="ECO:0007669"/>
    <property type="project" value="InterPro"/>
</dbReference>
<evidence type="ECO:0000259" key="10">
    <source>
        <dbReference type="PROSITE" id="PS50222"/>
    </source>
</evidence>
<dbReference type="GO" id="GO:0005743">
    <property type="term" value="C:mitochondrial inner membrane"/>
    <property type="evidence" value="ECO:0007669"/>
    <property type="project" value="UniProtKB-SubCell"/>
</dbReference>
<sequence>MLRQRSAASAAALTSRFSAPIFTKHTPRLAHQYRYLANYSYPSGKARSHFNPLIRHSAFHRSPSLHLVRLVSGKPLPQRRSWLLNFLYRSTAWFGGSILFLGVGVVAFFLYDASTYKEDPSYKDIHVSEIALSPRRGGPKNLPIVEVQLDDDDCEEMLDQKDKPKLVILGGGWGSVALLKSLNPGDYHVTLVSPTNYFLFTPMLPSATVGTLEFRSLVEPIRRVITAIRGHFIRATAESVDFSAKLVEIVHKDAVGNESRFYLPYDKLVVAVGSTTNPHGVKGLENCHFLKDIDDAQKIRNHILTNLESACLPTTSDEERRRLLSFVVSGGGPTGVEFAAELFDLLNEDLTPHFPKILRNEISVHLIQSRGHILNTYDEAVSKYAEERFARDQVEVLTNSRVKEVQPDKIIFTQKDENGQPIVKEIPMGFCLWSTGVSQTDFCQRISAQLGSTQTNRHALETDTHLRLNGTPLGDVYAIGDCSTVQNNVTDHMLRFLQTIAYEKGKDPETMQITFPEWREVAQRVKKRFPQAADHLKRLDRLFAEYDKDQSGTLDFGELRALLSQIDSKLTSLPATAQRAHQQGQYLGRKLSKMAKVAPALKLNEIRDGDLDEAVYKAFEYHHLGNLAYLGNSAVFDLGGGWNLSGGLWAVYAWRGVYFMQSVSFRTRILLAMDWAKRTLFGRGKSKEPSENLLYKDIIADPIRYNELVDGITGM</sequence>
<comment type="caution">
    <text evidence="11">The sequence shown here is derived from an EMBL/GenBank/DDBJ whole genome shotgun (WGS) entry which is preliminary data.</text>
</comment>
<dbReference type="Gene3D" id="3.50.50.100">
    <property type="match status" value="2"/>
</dbReference>
<dbReference type="Pfam" id="PF00036">
    <property type="entry name" value="EF-hand_1"/>
    <property type="match status" value="1"/>
</dbReference>
<protein>
    <recommendedName>
        <fullName evidence="10">EF-hand domain-containing protein</fullName>
    </recommendedName>
</protein>
<evidence type="ECO:0000313" key="11">
    <source>
        <dbReference type="EMBL" id="RFU32889.1"/>
    </source>
</evidence>
<dbReference type="Pfam" id="PF07992">
    <property type="entry name" value="Pyr_redox_2"/>
    <property type="match status" value="1"/>
</dbReference>
<dbReference type="FunFam" id="3.50.50.100:FF:000005">
    <property type="entry name" value="NADH-ubiquinone oxidoreductase 64 kDa subunit"/>
    <property type="match status" value="1"/>
</dbReference>
<feature type="non-terminal residue" evidence="11">
    <location>
        <position position="1"/>
    </location>
</feature>
<evidence type="ECO:0000256" key="6">
    <source>
        <dbReference type="ARBA" id="ARBA00022946"/>
    </source>
</evidence>
<keyword evidence="9" id="KW-0472">Membrane</keyword>
<dbReference type="Proteomes" id="UP000258309">
    <property type="component" value="Unassembled WGS sequence"/>
</dbReference>
<dbReference type="InterPro" id="IPR011992">
    <property type="entry name" value="EF-hand-dom_pair"/>
</dbReference>
<keyword evidence="7" id="KW-0560">Oxidoreductase</keyword>
<keyword evidence="8" id="KW-0520">NAD</keyword>
<comment type="similarity">
    <text evidence="2">Belongs to the NADH dehydrogenase family.</text>
</comment>
<dbReference type="InterPro" id="IPR002048">
    <property type="entry name" value="EF_hand_dom"/>
</dbReference>
<dbReference type="PANTHER" id="PTHR43706">
    <property type="entry name" value="NADH DEHYDROGENASE"/>
    <property type="match status" value="1"/>
</dbReference>
<dbReference type="STRING" id="5539.A0A3E2HHK2"/>
<dbReference type="InterPro" id="IPR045024">
    <property type="entry name" value="NDH-2"/>
</dbReference>
<dbReference type="FunFam" id="3.50.50.100:FF:000002">
    <property type="entry name" value="External alternative NAD(P)H-ubiquinone oxidoreductase B1, mitochondrial"/>
    <property type="match status" value="1"/>
</dbReference>
<feature type="transmembrane region" description="Helical" evidence="9">
    <location>
        <begin position="92"/>
        <end position="111"/>
    </location>
</feature>
<keyword evidence="12" id="KW-1185">Reference proteome</keyword>
<keyword evidence="3" id="KW-0285">Flavoprotein</keyword>
<keyword evidence="9" id="KW-1133">Transmembrane helix</keyword>
<keyword evidence="6" id="KW-0809">Transit peptide</keyword>
<feature type="domain" description="EF-hand" evidence="10">
    <location>
        <begin position="534"/>
        <end position="569"/>
    </location>
</feature>
<evidence type="ECO:0000256" key="8">
    <source>
        <dbReference type="ARBA" id="ARBA00023027"/>
    </source>
</evidence>
<feature type="non-terminal residue" evidence="11">
    <location>
        <position position="715"/>
    </location>
</feature>
<dbReference type="InterPro" id="IPR036188">
    <property type="entry name" value="FAD/NAD-bd_sf"/>
</dbReference>
<dbReference type="PROSITE" id="PS50222">
    <property type="entry name" value="EF_HAND_2"/>
    <property type="match status" value="1"/>
</dbReference>
<dbReference type="SUPFAM" id="SSF51905">
    <property type="entry name" value="FAD/NAD(P)-binding domain"/>
    <property type="match status" value="2"/>
</dbReference>
<gene>
    <name evidence="11" type="ORF">B7463_g3454</name>
</gene>
<keyword evidence="4" id="KW-0274">FAD</keyword>
<dbReference type="PANTHER" id="PTHR43706:SF50">
    <property type="entry name" value="NADH DEHYDROGENASE (UBIQUINONE)-RELATED"/>
    <property type="match status" value="1"/>
</dbReference>
<dbReference type="SUPFAM" id="SSF47473">
    <property type="entry name" value="EF-hand"/>
    <property type="match status" value="1"/>
</dbReference>
<proteinExistence type="inferred from homology"/>
<dbReference type="SMART" id="SM00054">
    <property type="entry name" value="EFh"/>
    <property type="match status" value="1"/>
</dbReference>
<comment type="subcellular location">
    <subcellularLocation>
        <location evidence="1">Mitochondrion inner membrane</location>
        <topology evidence="1">Peripheral membrane protein</topology>
        <orientation evidence="1">Intermembrane side</orientation>
    </subcellularLocation>
</comment>
<name>A0A3E2HHK2_SCYLI</name>
<evidence type="ECO:0000313" key="12">
    <source>
        <dbReference type="Proteomes" id="UP000258309"/>
    </source>
</evidence>
<dbReference type="InterPro" id="IPR023753">
    <property type="entry name" value="FAD/NAD-binding_dom"/>
</dbReference>
<evidence type="ECO:0000256" key="3">
    <source>
        <dbReference type="ARBA" id="ARBA00022630"/>
    </source>
</evidence>
<evidence type="ECO:0000256" key="7">
    <source>
        <dbReference type="ARBA" id="ARBA00023002"/>
    </source>
</evidence>
<keyword evidence="5" id="KW-0106">Calcium</keyword>
<keyword evidence="9" id="KW-0812">Transmembrane</keyword>
<dbReference type="EMBL" id="NCSJ02000046">
    <property type="protein sequence ID" value="RFU32889.1"/>
    <property type="molecule type" value="Genomic_DNA"/>
</dbReference>
<dbReference type="OrthoDB" id="5376590at2759"/>
<dbReference type="InterPro" id="IPR054585">
    <property type="entry name" value="NDH2-like_C"/>
</dbReference>
<evidence type="ECO:0000256" key="4">
    <source>
        <dbReference type="ARBA" id="ARBA00022827"/>
    </source>
</evidence>
<evidence type="ECO:0000256" key="2">
    <source>
        <dbReference type="ARBA" id="ARBA00005272"/>
    </source>
</evidence>
<organism evidence="11 12">
    <name type="scientific">Scytalidium lignicola</name>
    <name type="common">Hyphomycete</name>
    <dbReference type="NCBI Taxonomy" id="5539"/>
    <lineage>
        <taxon>Eukaryota</taxon>
        <taxon>Fungi</taxon>
        <taxon>Dikarya</taxon>
        <taxon>Ascomycota</taxon>
        <taxon>Pezizomycotina</taxon>
        <taxon>Leotiomycetes</taxon>
        <taxon>Leotiomycetes incertae sedis</taxon>
        <taxon>Scytalidium</taxon>
    </lineage>
</organism>
<evidence type="ECO:0000256" key="5">
    <source>
        <dbReference type="ARBA" id="ARBA00022837"/>
    </source>
</evidence>